<dbReference type="SUPFAM" id="SSF53901">
    <property type="entry name" value="Thiolase-like"/>
    <property type="match status" value="2"/>
</dbReference>
<evidence type="ECO:0000313" key="4">
    <source>
        <dbReference type="Proteomes" id="UP000240322"/>
    </source>
</evidence>
<evidence type="ECO:0000256" key="1">
    <source>
        <dbReference type="ARBA" id="ARBA00023229"/>
    </source>
</evidence>
<dbReference type="GO" id="GO:0008299">
    <property type="term" value="P:isoprenoid biosynthetic process"/>
    <property type="evidence" value="ECO:0007669"/>
    <property type="project" value="UniProtKB-KW"/>
</dbReference>
<dbReference type="InterPro" id="IPR002155">
    <property type="entry name" value="Thiolase"/>
</dbReference>
<reference evidence="3 4" key="1">
    <citation type="submission" date="2017-04" db="EMBL/GenBank/DDBJ databases">
        <title>Novel microbial lineages endemic to geothermal iron-oxide mats fill important gaps in the evolutionary history of Archaea.</title>
        <authorList>
            <person name="Jay Z.J."/>
            <person name="Beam J.P."/>
            <person name="Dlakic M."/>
            <person name="Rusch D.B."/>
            <person name="Kozubal M.A."/>
            <person name="Inskeep W.P."/>
        </authorList>
    </citation>
    <scope>NUCLEOTIDE SEQUENCE [LARGE SCALE GENOMIC DNA]</scope>
    <source>
        <strain evidence="3">OSP_D</strain>
    </source>
</reference>
<dbReference type="PANTHER" id="PTHR42870">
    <property type="entry name" value="ACETYL-COA C-ACETYLTRANSFERASE"/>
    <property type="match status" value="1"/>
</dbReference>
<proteinExistence type="predicted"/>
<sequence length="397" mass="42848">MTDVYVSGYAVIPPSRARADRGEAVLTAEEYHARALSALLHSLGIGKRELDGLSYALGINRTLWPHSLIYSAEVAQNLGVAPKLTVVSDHGGMSALSLLSEGYAFIKSGVVDHVVLLGVDSPLTPSKPQGGYRLERTWRYELNYELPLGMIGPLSEAALIARRHMYEHGTTPEQLGLVAVSQRKNASKNPWAYLKQPLTVDEYLKSPYLAEPVRILDAVIPVNGGFALMLSRSDDAKRFTDKPVRIEGVETQVNSEPQNELRDITKLNIPSARLLERVGVGLNGIDFLELYDDFTVVVLMQLEALGFASEGGGRFVEKNSITYDGNLPVNTGGGQLSGGQAGTAGGFSLVVEAIQQLREEAGERQVKGATRGLVTGLGCLGYNHNLVNRGVALLSKP</sequence>
<accession>A0A2R6AVR1</accession>
<protein>
    <recommendedName>
        <fullName evidence="2">Thiolase C-terminal domain-containing protein</fullName>
    </recommendedName>
</protein>
<dbReference type="InterPro" id="IPR055140">
    <property type="entry name" value="Thiolase_C_2"/>
</dbReference>
<comment type="caution">
    <text evidence="3">The sequence shown here is derived from an EMBL/GenBank/DDBJ whole genome shotgun (WGS) entry which is preliminary data.</text>
</comment>
<dbReference type="PANTHER" id="PTHR42870:SF2">
    <property type="entry name" value="LIPID-TRANSFER PROTEIN, PUTATIVE-RELATED"/>
    <property type="match status" value="1"/>
</dbReference>
<organism evidence="3 4">
    <name type="scientific">Candidatus Marsarchaeota G2 archaeon OSP_D</name>
    <dbReference type="NCBI Taxonomy" id="1978157"/>
    <lineage>
        <taxon>Archaea</taxon>
        <taxon>Candidatus Marsarchaeota</taxon>
        <taxon>Candidatus Marsarchaeota group 2</taxon>
    </lineage>
</organism>
<dbReference type="GO" id="GO:0016747">
    <property type="term" value="F:acyltransferase activity, transferring groups other than amino-acyl groups"/>
    <property type="evidence" value="ECO:0007669"/>
    <property type="project" value="InterPro"/>
</dbReference>
<dbReference type="Pfam" id="PF22691">
    <property type="entry name" value="Thiolase_C_1"/>
    <property type="match status" value="1"/>
</dbReference>
<evidence type="ECO:0000313" key="3">
    <source>
        <dbReference type="EMBL" id="PSN90481.1"/>
    </source>
</evidence>
<dbReference type="CDD" id="cd00829">
    <property type="entry name" value="SCP-x_thiolase"/>
    <property type="match status" value="1"/>
</dbReference>
<feature type="domain" description="Thiolase C-terminal" evidence="2">
    <location>
        <begin position="267"/>
        <end position="384"/>
    </location>
</feature>
<dbReference type="PIRSF" id="PIRSF000429">
    <property type="entry name" value="Ac-CoA_Ac_transf"/>
    <property type="match status" value="1"/>
</dbReference>
<dbReference type="Gene3D" id="3.40.47.10">
    <property type="match status" value="1"/>
</dbReference>
<dbReference type="EMBL" id="NEXE01000058">
    <property type="protein sequence ID" value="PSN90481.1"/>
    <property type="molecule type" value="Genomic_DNA"/>
</dbReference>
<dbReference type="AlphaFoldDB" id="A0A2R6AVR1"/>
<name>A0A2R6AVR1_9ARCH</name>
<keyword evidence="1" id="KW-0414">Isoprene biosynthesis</keyword>
<dbReference type="InterPro" id="IPR016039">
    <property type="entry name" value="Thiolase-like"/>
</dbReference>
<gene>
    <name evidence="3" type="ORF">B9Q03_06720</name>
</gene>
<dbReference type="Proteomes" id="UP000240322">
    <property type="component" value="Unassembled WGS sequence"/>
</dbReference>
<evidence type="ECO:0000259" key="2">
    <source>
        <dbReference type="Pfam" id="PF22691"/>
    </source>
</evidence>